<accession>A0A8S4SH77</accession>
<keyword evidence="2" id="KW-1185">Reference proteome</keyword>
<dbReference type="EMBL" id="CAKXAJ010026310">
    <property type="protein sequence ID" value="CAH2266451.1"/>
    <property type="molecule type" value="Genomic_DNA"/>
</dbReference>
<evidence type="ECO:0000313" key="2">
    <source>
        <dbReference type="Proteomes" id="UP000838756"/>
    </source>
</evidence>
<dbReference type="AlphaFoldDB" id="A0A8S4SH77"/>
<comment type="caution">
    <text evidence="1">The sequence shown here is derived from an EMBL/GenBank/DDBJ whole genome shotgun (WGS) entry which is preliminary data.</text>
</comment>
<reference evidence="1" key="1">
    <citation type="submission" date="2022-03" db="EMBL/GenBank/DDBJ databases">
        <authorList>
            <person name="Lindestad O."/>
        </authorList>
    </citation>
    <scope>NUCLEOTIDE SEQUENCE</scope>
</reference>
<protein>
    <submittedName>
        <fullName evidence="1">Jg23598 protein</fullName>
    </submittedName>
</protein>
<organism evidence="1 2">
    <name type="scientific">Pararge aegeria aegeria</name>
    <dbReference type="NCBI Taxonomy" id="348720"/>
    <lineage>
        <taxon>Eukaryota</taxon>
        <taxon>Metazoa</taxon>
        <taxon>Ecdysozoa</taxon>
        <taxon>Arthropoda</taxon>
        <taxon>Hexapoda</taxon>
        <taxon>Insecta</taxon>
        <taxon>Pterygota</taxon>
        <taxon>Neoptera</taxon>
        <taxon>Endopterygota</taxon>
        <taxon>Lepidoptera</taxon>
        <taxon>Glossata</taxon>
        <taxon>Ditrysia</taxon>
        <taxon>Papilionoidea</taxon>
        <taxon>Nymphalidae</taxon>
        <taxon>Satyrinae</taxon>
        <taxon>Satyrini</taxon>
        <taxon>Parargina</taxon>
        <taxon>Pararge</taxon>
    </lineage>
</organism>
<dbReference type="Proteomes" id="UP000838756">
    <property type="component" value="Unassembled WGS sequence"/>
</dbReference>
<sequence length="48" mass="5961">MPRIRLRKTERARHISKHEDAYEEVKRGPFLRRAARYMIMRRYMTLVA</sequence>
<gene>
    <name evidence="1" type="primary">jg23598</name>
    <name evidence="1" type="ORF">PAEG_LOCUS25302</name>
</gene>
<proteinExistence type="predicted"/>
<evidence type="ECO:0000313" key="1">
    <source>
        <dbReference type="EMBL" id="CAH2266451.1"/>
    </source>
</evidence>
<name>A0A8S4SH77_9NEOP</name>